<name>A0A0E9LTJ0_9BACT</name>
<dbReference type="InterPro" id="IPR036249">
    <property type="entry name" value="Thioredoxin-like_sf"/>
</dbReference>
<reference evidence="2 3" key="1">
    <citation type="journal article" date="2015" name="Microbes Environ.">
        <title>Distribution and evolution of nitrogen fixation genes in the phylum bacteroidetes.</title>
        <authorList>
            <person name="Inoue J."/>
            <person name="Oshima K."/>
            <person name="Suda W."/>
            <person name="Sakamoto M."/>
            <person name="Iino T."/>
            <person name="Noda S."/>
            <person name="Hongoh Y."/>
            <person name="Hattori M."/>
            <person name="Ohkuma M."/>
        </authorList>
    </citation>
    <scope>NUCLEOTIDE SEQUENCE [LARGE SCALE GENOMIC DNA]</scope>
    <source>
        <strain evidence="2">JCM 15548</strain>
    </source>
</reference>
<dbReference type="CDD" id="cd02947">
    <property type="entry name" value="TRX_family"/>
    <property type="match status" value="1"/>
</dbReference>
<dbReference type="Proteomes" id="UP000032900">
    <property type="component" value="Unassembled WGS sequence"/>
</dbReference>
<sequence length="109" mass="12401">MENVASTERFEAIIRQEAAVLAYFSHEQCNVCKVLKPKVEALLADQFPKIKALYCDTKNAPEIAASQSVFAVPTIIVWFEGKETYRFSRNIGLQELEGALSRPYHLFFD</sequence>
<evidence type="ECO:0000313" key="3">
    <source>
        <dbReference type="Proteomes" id="UP000032900"/>
    </source>
</evidence>
<evidence type="ECO:0000313" key="2">
    <source>
        <dbReference type="EMBL" id="GAO28180.1"/>
    </source>
</evidence>
<keyword evidence="3" id="KW-1185">Reference proteome</keyword>
<comment type="caution">
    <text evidence="2">The sequence shown here is derived from an EMBL/GenBank/DDBJ whole genome shotgun (WGS) entry which is preliminary data.</text>
</comment>
<dbReference type="OrthoDB" id="411356at2"/>
<dbReference type="EMBL" id="BAZW01000001">
    <property type="protein sequence ID" value="GAO28180.1"/>
    <property type="molecule type" value="Genomic_DNA"/>
</dbReference>
<evidence type="ECO:0000259" key="1">
    <source>
        <dbReference type="Pfam" id="PF00085"/>
    </source>
</evidence>
<proteinExistence type="predicted"/>
<dbReference type="STRING" id="1236989.JCM15548_244"/>
<dbReference type="AlphaFoldDB" id="A0A0E9LTJ0"/>
<dbReference type="Gene3D" id="3.40.30.10">
    <property type="entry name" value="Glutaredoxin"/>
    <property type="match status" value="1"/>
</dbReference>
<organism evidence="2 3">
    <name type="scientific">Geofilum rubicundum JCM 15548</name>
    <dbReference type="NCBI Taxonomy" id="1236989"/>
    <lineage>
        <taxon>Bacteria</taxon>
        <taxon>Pseudomonadati</taxon>
        <taxon>Bacteroidota</taxon>
        <taxon>Bacteroidia</taxon>
        <taxon>Marinilabiliales</taxon>
        <taxon>Marinilabiliaceae</taxon>
        <taxon>Geofilum</taxon>
    </lineage>
</organism>
<protein>
    <submittedName>
        <fullName evidence="2">Thioredoxin</fullName>
    </submittedName>
</protein>
<dbReference type="InterPro" id="IPR013766">
    <property type="entry name" value="Thioredoxin_domain"/>
</dbReference>
<dbReference type="SUPFAM" id="SSF52833">
    <property type="entry name" value="Thioredoxin-like"/>
    <property type="match status" value="1"/>
</dbReference>
<accession>A0A0E9LTJ0</accession>
<dbReference type="RefSeq" id="WP_062122050.1">
    <property type="nucleotide sequence ID" value="NZ_BAZW01000001.1"/>
</dbReference>
<dbReference type="Pfam" id="PF00085">
    <property type="entry name" value="Thioredoxin"/>
    <property type="match status" value="1"/>
</dbReference>
<gene>
    <name evidence="2" type="ORF">JCM15548_244</name>
</gene>
<feature type="domain" description="Thioredoxin" evidence="1">
    <location>
        <begin position="5"/>
        <end position="96"/>
    </location>
</feature>